<sequence>MEVQIVSEAWVRPSTPTPPHLQSFRISLLDQLNPNSQHVPAVFYYDHEEARHPSVAQKLQLLKTSLSETLPRFYPLAGRIKTDLVIDCNDEGVRYLEARVNCDLKQFMDGSYDLSQIMRFHPLKYSFVREGTHLANFQVTEFRCGGLAISVCISHMVVDGLGLSVFVKAWAAAARGSEAADDVIQPNFNSVSVFPADDMWLWEMVYPTLEGQVRKGNNVTRKFTFDSASVAELRKLVTGAGWSRRATRVEAVSALLWKWFMIASRERKKQSDSHVKRSNYLSALTHSVNLRARVDPSFTPEITQHTMGNLVWFATAVSTLATDVEGPDMSSLCAKMRQAISEVDGKFIEELRGEDQSRVKAVVRESLRSIRDVISEPESDPMMIASWCKFGLYEADFGWGKPRWIGYCTLELPACISLCSEPKPLHPFQPASPSQ</sequence>
<keyword evidence="2" id="KW-0808">Transferase</keyword>
<accession>A0A7N0UCI0</accession>
<organism evidence="4 5">
    <name type="scientific">Kalanchoe fedtschenkoi</name>
    <name type="common">Lavender scallops</name>
    <name type="synonym">South American air plant</name>
    <dbReference type="NCBI Taxonomy" id="63787"/>
    <lineage>
        <taxon>Eukaryota</taxon>
        <taxon>Viridiplantae</taxon>
        <taxon>Streptophyta</taxon>
        <taxon>Embryophyta</taxon>
        <taxon>Tracheophyta</taxon>
        <taxon>Spermatophyta</taxon>
        <taxon>Magnoliopsida</taxon>
        <taxon>eudicotyledons</taxon>
        <taxon>Gunneridae</taxon>
        <taxon>Pentapetalae</taxon>
        <taxon>Saxifragales</taxon>
        <taxon>Crassulaceae</taxon>
        <taxon>Kalanchoe</taxon>
    </lineage>
</organism>
<dbReference type="Gene3D" id="3.30.559.10">
    <property type="entry name" value="Chloramphenicol acetyltransferase-like domain"/>
    <property type="match status" value="2"/>
</dbReference>
<dbReference type="Gramene" id="Kaladp0060s0456.1.v1.1">
    <property type="protein sequence ID" value="Kaladp0060s0456.1.v1.1"/>
    <property type="gene ID" value="Kaladp0060s0456.v1.1"/>
</dbReference>
<comment type="similarity">
    <text evidence="1">Belongs to the plant acyltransferase family.</text>
</comment>
<dbReference type="Proteomes" id="UP000594263">
    <property type="component" value="Unplaced"/>
</dbReference>
<dbReference type="PANTHER" id="PTHR31623:SF110">
    <property type="entry name" value="VINORINE SYNTHASE-LIKE"/>
    <property type="match status" value="1"/>
</dbReference>
<evidence type="ECO:0000256" key="2">
    <source>
        <dbReference type="ARBA" id="ARBA00022679"/>
    </source>
</evidence>
<proteinExistence type="inferred from homology"/>
<evidence type="ECO:0000256" key="1">
    <source>
        <dbReference type="ARBA" id="ARBA00009861"/>
    </source>
</evidence>
<evidence type="ECO:0000313" key="5">
    <source>
        <dbReference type="Proteomes" id="UP000594263"/>
    </source>
</evidence>
<dbReference type="GO" id="GO:0016746">
    <property type="term" value="F:acyltransferase activity"/>
    <property type="evidence" value="ECO:0007669"/>
    <property type="project" value="UniProtKB-KW"/>
</dbReference>
<dbReference type="AlphaFoldDB" id="A0A7N0UCI0"/>
<protein>
    <submittedName>
        <fullName evidence="4">Uncharacterized protein</fullName>
    </submittedName>
</protein>
<name>A0A7N0UCI0_KALFE</name>
<keyword evidence="5" id="KW-1185">Reference proteome</keyword>
<evidence type="ECO:0000256" key="3">
    <source>
        <dbReference type="ARBA" id="ARBA00023315"/>
    </source>
</evidence>
<dbReference type="PANTHER" id="PTHR31623">
    <property type="entry name" value="F21J9.9"/>
    <property type="match status" value="1"/>
</dbReference>
<dbReference type="EnsemblPlants" id="Kaladp0060s0456.1.v1.1">
    <property type="protein sequence ID" value="Kaladp0060s0456.1.v1.1"/>
    <property type="gene ID" value="Kaladp0060s0456.v1.1"/>
</dbReference>
<evidence type="ECO:0000313" key="4">
    <source>
        <dbReference type="EnsemblPlants" id="Kaladp0060s0456.1.v1.1"/>
    </source>
</evidence>
<keyword evidence="3" id="KW-0012">Acyltransferase</keyword>
<reference evidence="4" key="1">
    <citation type="submission" date="2021-01" db="UniProtKB">
        <authorList>
            <consortium name="EnsemblPlants"/>
        </authorList>
    </citation>
    <scope>IDENTIFICATION</scope>
</reference>
<dbReference type="Pfam" id="PF02458">
    <property type="entry name" value="Transferase"/>
    <property type="match status" value="1"/>
</dbReference>
<dbReference type="OMA" id="YDHEEAR"/>
<dbReference type="InterPro" id="IPR023213">
    <property type="entry name" value="CAT-like_dom_sf"/>
</dbReference>